<evidence type="ECO:0000313" key="2">
    <source>
        <dbReference type="EMBL" id="AOS83564.1"/>
    </source>
</evidence>
<dbReference type="InterPro" id="IPR035897">
    <property type="entry name" value="Toll_tir_struct_dom_sf"/>
</dbReference>
<dbReference type="AlphaFoldDB" id="A0A1D8D564"/>
<evidence type="ECO:0000259" key="1">
    <source>
        <dbReference type="PROSITE" id="PS50104"/>
    </source>
</evidence>
<dbReference type="KEGG" id="clz:BIU88_05035"/>
<accession>A0A1D8D564</accession>
<dbReference type="PROSITE" id="PS50104">
    <property type="entry name" value="TIR"/>
    <property type="match status" value="1"/>
</dbReference>
<dbReference type="Proteomes" id="UP000095185">
    <property type="component" value="Chromosome"/>
</dbReference>
<organism evidence="2 3">
    <name type="scientific">Chlorobaculum limnaeum</name>
    <dbReference type="NCBI Taxonomy" id="274537"/>
    <lineage>
        <taxon>Bacteria</taxon>
        <taxon>Pseudomonadati</taxon>
        <taxon>Chlorobiota</taxon>
        <taxon>Chlorobiia</taxon>
        <taxon>Chlorobiales</taxon>
        <taxon>Chlorobiaceae</taxon>
        <taxon>Chlorobaculum</taxon>
    </lineage>
</organism>
<evidence type="ECO:0000313" key="3">
    <source>
        <dbReference type="Proteomes" id="UP000095185"/>
    </source>
</evidence>
<name>A0A1D8D564_CHLLM</name>
<dbReference type="SUPFAM" id="SSF52200">
    <property type="entry name" value="Toll/Interleukin receptor TIR domain"/>
    <property type="match status" value="1"/>
</dbReference>
<dbReference type="Gene3D" id="3.40.50.10140">
    <property type="entry name" value="Toll/interleukin-1 receptor homology (TIR) domain"/>
    <property type="match status" value="1"/>
</dbReference>
<sequence>MDYCLKGSDEVTPEIEKQLSDAYALVIFLSSGWLASEWCRRELAIFTKNLKQPKGRVFVIELDRINRDEKPIILQELRAYRFWRETDEKKVRQLGYPVPQTTDSSYYDRLADLSNELASVIKYKNSTAEKAPLKATVYVAPVNDALYEHRERLISELRQFSIDVLPRNNELDGNMDVALAQCSHFVQLLDASWTMGVPFRQYEVALKSGKPVMQWRDAQLEYAADKLREEHKALLQGKTVIAAPMSDFIRQVRAMVLPEPKSGDEESAQRRSLEPMIFVHACQDDFNHAYHVAKRLKEKGYGYLLPRYSGDAERIRKSITRGYELCDVMLMVQQCGPAEVVEDFLSDARVHILKRDKKPPILFCQCREAEELYFVPPGMSILVCDGQFDENCVDKFLREIDA</sequence>
<dbReference type="InterPro" id="IPR000157">
    <property type="entry name" value="TIR_dom"/>
</dbReference>
<feature type="domain" description="TIR" evidence="1">
    <location>
        <begin position="1"/>
        <end position="98"/>
    </location>
</feature>
<dbReference type="Pfam" id="PF13676">
    <property type="entry name" value="TIR_2"/>
    <property type="match status" value="1"/>
</dbReference>
<dbReference type="GO" id="GO:0007165">
    <property type="term" value="P:signal transduction"/>
    <property type="evidence" value="ECO:0007669"/>
    <property type="project" value="InterPro"/>
</dbReference>
<proteinExistence type="predicted"/>
<keyword evidence="3" id="KW-1185">Reference proteome</keyword>
<reference evidence="2" key="1">
    <citation type="submission" date="2016-09" db="EMBL/GenBank/DDBJ databases">
        <title>Genome sequence of Chlorobaculum limnaeum.</title>
        <authorList>
            <person name="Liu Z."/>
            <person name="Tank M."/>
            <person name="Bryant D.A."/>
        </authorList>
    </citation>
    <scope>NUCLEOTIDE SEQUENCE [LARGE SCALE GENOMIC DNA]</scope>
    <source>
        <strain evidence="2">DSM 1677</strain>
    </source>
</reference>
<gene>
    <name evidence="2" type="ORF">BIU88_05035</name>
</gene>
<protein>
    <recommendedName>
        <fullName evidence="1">TIR domain-containing protein</fullName>
    </recommendedName>
</protein>
<dbReference type="EMBL" id="CP017305">
    <property type="protein sequence ID" value="AOS83564.1"/>
    <property type="molecule type" value="Genomic_DNA"/>
</dbReference>